<sequence>MSPILPPIQSFSAYMGDFQPIILDILNHAEKPQPVVEKKQKIKYNWTPQEDYYLQQFVSMYGTKNWFLISYKMGSRNPRQCRERWENYINPELSTDPWTCEEDQLLREKYNELGTKWGKISKFLKNRSAIAARNRWYQLTKIARKEKL</sequence>
<dbReference type="Pfam" id="PF13921">
    <property type="entry name" value="Myb_DNA-bind_6"/>
    <property type="match status" value="1"/>
</dbReference>
<dbReference type="Proteomes" id="UP000001542">
    <property type="component" value="Unassembled WGS sequence"/>
</dbReference>
<accession>A2DAS0</accession>
<feature type="domain" description="HTH myb-type" evidence="4">
    <location>
        <begin position="38"/>
        <end position="93"/>
    </location>
</feature>
<feature type="domain" description="Myb-like" evidence="3">
    <location>
        <begin position="90"/>
        <end position="140"/>
    </location>
</feature>
<dbReference type="PROSITE" id="PS51294">
    <property type="entry name" value="HTH_MYB"/>
    <property type="match status" value="2"/>
</dbReference>
<dbReference type="PANTHER" id="PTHR45614">
    <property type="entry name" value="MYB PROTEIN-RELATED"/>
    <property type="match status" value="1"/>
</dbReference>
<evidence type="ECO:0000256" key="1">
    <source>
        <dbReference type="ARBA" id="ARBA00022737"/>
    </source>
</evidence>
<dbReference type="GO" id="GO:0006355">
    <property type="term" value="P:regulation of DNA-templated transcription"/>
    <property type="evidence" value="ECO:0000318"/>
    <property type="project" value="GO_Central"/>
</dbReference>
<keyword evidence="6" id="KW-1185">Reference proteome</keyword>
<dbReference type="AlphaFoldDB" id="A2DAS0"/>
<evidence type="ECO:0000313" key="5">
    <source>
        <dbReference type="EMBL" id="EAY22573.1"/>
    </source>
</evidence>
<evidence type="ECO:0000313" key="6">
    <source>
        <dbReference type="Proteomes" id="UP000001542"/>
    </source>
</evidence>
<proteinExistence type="predicted"/>
<dbReference type="VEuPathDB" id="TrichDB:TVAG_035980"/>
<organism evidence="5 6">
    <name type="scientific">Trichomonas vaginalis (strain ATCC PRA-98 / G3)</name>
    <dbReference type="NCBI Taxonomy" id="412133"/>
    <lineage>
        <taxon>Eukaryota</taxon>
        <taxon>Metamonada</taxon>
        <taxon>Parabasalia</taxon>
        <taxon>Trichomonadida</taxon>
        <taxon>Trichomonadidae</taxon>
        <taxon>Trichomonas</taxon>
    </lineage>
</organism>
<dbReference type="FunFam" id="1.10.10.60:FF:000010">
    <property type="entry name" value="Transcriptional activator Myb isoform A"/>
    <property type="match status" value="1"/>
</dbReference>
<feature type="domain" description="Myb-like" evidence="3">
    <location>
        <begin position="38"/>
        <end position="89"/>
    </location>
</feature>
<feature type="domain" description="HTH myb-type" evidence="4">
    <location>
        <begin position="97"/>
        <end position="144"/>
    </location>
</feature>
<protein>
    <submittedName>
        <fullName evidence="5">Myb-like DNA-binding domain containing protein</fullName>
    </submittedName>
</protein>
<keyword evidence="1" id="KW-0677">Repeat</keyword>
<gene>
    <name evidence="5" type="ORF">TVAG_035980</name>
</gene>
<dbReference type="eggNOG" id="KOG0048">
    <property type="taxonomic scope" value="Eukaryota"/>
</dbReference>
<reference evidence="5" key="1">
    <citation type="submission" date="2006-10" db="EMBL/GenBank/DDBJ databases">
        <authorList>
            <person name="Amadeo P."/>
            <person name="Zhao Q."/>
            <person name="Wortman J."/>
            <person name="Fraser-Liggett C."/>
            <person name="Carlton J."/>
        </authorList>
    </citation>
    <scope>NUCLEOTIDE SEQUENCE</scope>
    <source>
        <strain evidence="5">G3</strain>
    </source>
</reference>
<reference evidence="5" key="2">
    <citation type="journal article" date="2007" name="Science">
        <title>Draft genome sequence of the sexually transmitted pathogen Trichomonas vaginalis.</title>
        <authorList>
            <person name="Carlton J.M."/>
            <person name="Hirt R.P."/>
            <person name="Silva J.C."/>
            <person name="Delcher A.L."/>
            <person name="Schatz M."/>
            <person name="Zhao Q."/>
            <person name="Wortman J.R."/>
            <person name="Bidwell S.L."/>
            <person name="Alsmark U.C.M."/>
            <person name="Besteiro S."/>
            <person name="Sicheritz-Ponten T."/>
            <person name="Noel C.J."/>
            <person name="Dacks J.B."/>
            <person name="Foster P.G."/>
            <person name="Simillion C."/>
            <person name="Van de Peer Y."/>
            <person name="Miranda-Saavedra D."/>
            <person name="Barton G.J."/>
            <person name="Westrop G.D."/>
            <person name="Mueller S."/>
            <person name="Dessi D."/>
            <person name="Fiori P.L."/>
            <person name="Ren Q."/>
            <person name="Paulsen I."/>
            <person name="Zhang H."/>
            <person name="Bastida-Corcuera F.D."/>
            <person name="Simoes-Barbosa A."/>
            <person name="Brown M.T."/>
            <person name="Hayes R.D."/>
            <person name="Mukherjee M."/>
            <person name="Okumura C.Y."/>
            <person name="Schneider R."/>
            <person name="Smith A.J."/>
            <person name="Vanacova S."/>
            <person name="Villalvazo M."/>
            <person name="Haas B.J."/>
            <person name="Pertea M."/>
            <person name="Feldblyum T.V."/>
            <person name="Utterback T.R."/>
            <person name="Shu C.L."/>
            <person name="Osoegawa K."/>
            <person name="de Jong P.J."/>
            <person name="Hrdy I."/>
            <person name="Horvathova L."/>
            <person name="Zubacova Z."/>
            <person name="Dolezal P."/>
            <person name="Malik S.B."/>
            <person name="Logsdon J.M. Jr."/>
            <person name="Henze K."/>
            <person name="Gupta A."/>
            <person name="Wang C.C."/>
            <person name="Dunne R.L."/>
            <person name="Upcroft J.A."/>
            <person name="Upcroft P."/>
            <person name="White O."/>
            <person name="Salzberg S.L."/>
            <person name="Tang P."/>
            <person name="Chiu C.-H."/>
            <person name="Lee Y.-S."/>
            <person name="Embley T.M."/>
            <person name="Coombs G.H."/>
            <person name="Mottram J.C."/>
            <person name="Tachezy J."/>
            <person name="Fraser-Liggett C.M."/>
            <person name="Johnson P.J."/>
        </authorList>
    </citation>
    <scope>NUCLEOTIDE SEQUENCE [LARGE SCALE GENOMIC DNA]</scope>
    <source>
        <strain evidence="5">G3</strain>
    </source>
</reference>
<dbReference type="OrthoDB" id="2143914at2759"/>
<dbReference type="KEGG" id="tva:75673123"/>
<dbReference type="InterPro" id="IPR009057">
    <property type="entry name" value="Homeodomain-like_sf"/>
</dbReference>
<dbReference type="GO" id="GO:0000981">
    <property type="term" value="F:DNA-binding transcription factor activity, RNA polymerase II-specific"/>
    <property type="evidence" value="ECO:0000318"/>
    <property type="project" value="GO_Central"/>
</dbReference>
<dbReference type="InterPro" id="IPR001005">
    <property type="entry name" value="SANT/Myb"/>
</dbReference>
<dbReference type="EMBL" id="DS113183">
    <property type="protein sequence ID" value="EAY22573.1"/>
    <property type="molecule type" value="Genomic_DNA"/>
</dbReference>
<dbReference type="GO" id="GO:0000978">
    <property type="term" value="F:RNA polymerase II cis-regulatory region sequence-specific DNA binding"/>
    <property type="evidence" value="ECO:0000318"/>
    <property type="project" value="GO_Central"/>
</dbReference>
<dbReference type="InterPro" id="IPR017930">
    <property type="entry name" value="Myb_dom"/>
</dbReference>
<dbReference type="SUPFAM" id="SSF46689">
    <property type="entry name" value="Homeodomain-like"/>
    <property type="match status" value="1"/>
</dbReference>
<dbReference type="GO" id="GO:0005634">
    <property type="term" value="C:nucleus"/>
    <property type="evidence" value="ECO:0000318"/>
    <property type="project" value="GO_Central"/>
</dbReference>
<dbReference type="SMART" id="SM00717">
    <property type="entry name" value="SANT"/>
    <property type="match status" value="2"/>
</dbReference>
<dbReference type="CDD" id="cd00167">
    <property type="entry name" value="SANT"/>
    <property type="match status" value="2"/>
</dbReference>
<evidence type="ECO:0000259" key="3">
    <source>
        <dbReference type="PROSITE" id="PS50090"/>
    </source>
</evidence>
<dbReference type="Gene3D" id="1.10.10.60">
    <property type="entry name" value="Homeodomain-like"/>
    <property type="match status" value="2"/>
</dbReference>
<evidence type="ECO:0000259" key="4">
    <source>
        <dbReference type="PROSITE" id="PS51294"/>
    </source>
</evidence>
<dbReference type="PANTHER" id="PTHR45614:SF69">
    <property type="entry name" value="CHROMOSOME UNDETERMINED SCAFFOLD_38, WHOLE GENOME SHOTGUN SEQUENCE"/>
    <property type="match status" value="1"/>
</dbReference>
<dbReference type="SMR" id="A2DAS0"/>
<dbReference type="VEuPathDB" id="TrichDB:TVAGG3_0812430"/>
<dbReference type="InParanoid" id="A2DAS0"/>
<dbReference type="RefSeq" id="XP_001583559.1">
    <property type="nucleotide sequence ID" value="XM_001583509.1"/>
</dbReference>
<name>A2DAS0_TRIV3</name>
<dbReference type="STRING" id="5722.A2DAS0"/>
<dbReference type="InterPro" id="IPR050560">
    <property type="entry name" value="MYB_TF"/>
</dbReference>
<evidence type="ECO:0000256" key="2">
    <source>
        <dbReference type="ARBA" id="ARBA00023125"/>
    </source>
</evidence>
<keyword evidence="2 5" id="KW-0238">DNA-binding</keyword>
<dbReference type="PROSITE" id="PS50090">
    <property type="entry name" value="MYB_LIKE"/>
    <property type="match status" value="2"/>
</dbReference>